<protein>
    <submittedName>
        <fullName evidence="1">Uncharacterized protein</fullName>
    </submittedName>
</protein>
<gene>
    <name evidence="1" type="ORF">GCM10010121_041700</name>
</gene>
<dbReference type="Proteomes" id="UP000657574">
    <property type="component" value="Unassembled WGS sequence"/>
</dbReference>
<accession>A0A917NTF7</accession>
<keyword evidence="2" id="KW-1185">Reference proteome</keyword>
<dbReference type="AlphaFoldDB" id="A0A917NTF7"/>
<sequence>MVVFLAYAYDGPCAIGRHPPGHDTTAGPAPQRPTALSAGRYALPGAGSQVRASTYTSAAAAEASVRTWFHIVHSRTYVGQ</sequence>
<evidence type="ECO:0000313" key="2">
    <source>
        <dbReference type="Proteomes" id="UP000657574"/>
    </source>
</evidence>
<proteinExistence type="predicted"/>
<comment type="caution">
    <text evidence="1">The sequence shown here is derived from an EMBL/GenBank/DDBJ whole genome shotgun (WGS) entry which is preliminary data.</text>
</comment>
<dbReference type="EMBL" id="BMQA01000012">
    <property type="protein sequence ID" value="GGJ26229.1"/>
    <property type="molecule type" value="Genomic_DNA"/>
</dbReference>
<organism evidence="1 2">
    <name type="scientific">Streptomyces brasiliensis</name>
    <dbReference type="NCBI Taxonomy" id="1954"/>
    <lineage>
        <taxon>Bacteria</taxon>
        <taxon>Bacillati</taxon>
        <taxon>Actinomycetota</taxon>
        <taxon>Actinomycetes</taxon>
        <taxon>Kitasatosporales</taxon>
        <taxon>Streptomycetaceae</taxon>
        <taxon>Streptomyces</taxon>
    </lineage>
</organism>
<reference evidence="1" key="1">
    <citation type="journal article" date="2014" name="Int. J. Syst. Evol. Microbiol.">
        <title>Complete genome sequence of Corynebacterium casei LMG S-19264T (=DSM 44701T), isolated from a smear-ripened cheese.</title>
        <authorList>
            <consortium name="US DOE Joint Genome Institute (JGI-PGF)"/>
            <person name="Walter F."/>
            <person name="Albersmeier A."/>
            <person name="Kalinowski J."/>
            <person name="Ruckert C."/>
        </authorList>
    </citation>
    <scope>NUCLEOTIDE SEQUENCE</scope>
    <source>
        <strain evidence="1">JCM 3086</strain>
    </source>
</reference>
<name>A0A917NTF7_9ACTN</name>
<evidence type="ECO:0000313" key="1">
    <source>
        <dbReference type="EMBL" id="GGJ26229.1"/>
    </source>
</evidence>
<reference evidence="1" key="2">
    <citation type="submission" date="2020-09" db="EMBL/GenBank/DDBJ databases">
        <authorList>
            <person name="Sun Q."/>
            <person name="Ohkuma M."/>
        </authorList>
    </citation>
    <scope>NUCLEOTIDE SEQUENCE</scope>
    <source>
        <strain evidence="1">JCM 3086</strain>
    </source>
</reference>